<organism evidence="4 6">
    <name type="scientific">Capnocytophaga haemolytica</name>
    <dbReference type="NCBI Taxonomy" id="45243"/>
    <lineage>
        <taxon>Bacteria</taxon>
        <taxon>Pseudomonadati</taxon>
        <taxon>Bacteroidota</taxon>
        <taxon>Flavobacteriia</taxon>
        <taxon>Flavobacteriales</taxon>
        <taxon>Flavobacteriaceae</taxon>
        <taxon>Capnocytophaga</taxon>
    </lineage>
</organism>
<dbReference type="PANTHER" id="PTHR46797">
    <property type="entry name" value="HTH-TYPE TRANSCRIPTIONAL REGULATOR"/>
    <property type="match status" value="1"/>
</dbReference>
<dbReference type="EMBL" id="CP014227">
    <property type="protein sequence ID" value="AMD85133.1"/>
    <property type="molecule type" value="Genomic_DNA"/>
</dbReference>
<feature type="domain" description="HTH cro/C1-type" evidence="2">
    <location>
        <begin position="42"/>
        <end position="96"/>
    </location>
</feature>
<name>A0AAX2GY85_9FLAO</name>
<dbReference type="RefSeq" id="WP_066429244.1">
    <property type="nucleotide sequence ID" value="NZ_CP014227.1"/>
</dbReference>
<evidence type="ECO:0000259" key="2">
    <source>
        <dbReference type="PROSITE" id="PS50943"/>
    </source>
</evidence>
<dbReference type="GO" id="GO:0003677">
    <property type="term" value="F:DNA binding"/>
    <property type="evidence" value="ECO:0007669"/>
    <property type="project" value="UniProtKB-KW"/>
</dbReference>
<dbReference type="InterPro" id="IPR050807">
    <property type="entry name" value="TransReg_Diox_bact_type"/>
</dbReference>
<gene>
    <name evidence="3" type="ORF">AXF12_06135</name>
    <name evidence="4" type="ORF">SAMEA44541418_00486</name>
</gene>
<protein>
    <submittedName>
        <fullName evidence="4">Antitoxin HipB</fullName>
    </submittedName>
    <submittedName>
        <fullName evidence="3">XRE family transcriptional regulator</fullName>
    </submittedName>
</protein>
<evidence type="ECO:0000256" key="1">
    <source>
        <dbReference type="ARBA" id="ARBA00023125"/>
    </source>
</evidence>
<evidence type="ECO:0000313" key="4">
    <source>
        <dbReference type="EMBL" id="SNV04745.1"/>
    </source>
</evidence>
<evidence type="ECO:0000313" key="6">
    <source>
        <dbReference type="Proteomes" id="UP000215539"/>
    </source>
</evidence>
<dbReference type="GO" id="GO:0003700">
    <property type="term" value="F:DNA-binding transcription factor activity"/>
    <property type="evidence" value="ECO:0007669"/>
    <property type="project" value="TreeGrafter"/>
</dbReference>
<accession>A0AAX2GY85</accession>
<evidence type="ECO:0000313" key="5">
    <source>
        <dbReference type="Proteomes" id="UP000065822"/>
    </source>
</evidence>
<dbReference type="PANTHER" id="PTHR46797:SF1">
    <property type="entry name" value="METHYLPHOSPHONATE SYNTHASE"/>
    <property type="match status" value="1"/>
</dbReference>
<dbReference type="Proteomes" id="UP000215539">
    <property type="component" value="Chromosome 1"/>
</dbReference>
<dbReference type="Pfam" id="PF01381">
    <property type="entry name" value="HTH_3"/>
    <property type="match status" value="1"/>
</dbReference>
<dbReference type="GO" id="GO:0005829">
    <property type="term" value="C:cytosol"/>
    <property type="evidence" value="ECO:0007669"/>
    <property type="project" value="TreeGrafter"/>
</dbReference>
<proteinExistence type="predicted"/>
<dbReference type="KEGG" id="chg:AXF12_06135"/>
<dbReference type="Proteomes" id="UP000065822">
    <property type="component" value="Chromosome"/>
</dbReference>
<dbReference type="SMART" id="SM00530">
    <property type="entry name" value="HTH_XRE"/>
    <property type="match status" value="1"/>
</dbReference>
<keyword evidence="1" id="KW-0238">DNA-binding</keyword>
<dbReference type="EMBL" id="LT906449">
    <property type="protein sequence ID" value="SNV04745.1"/>
    <property type="molecule type" value="Genomic_DNA"/>
</dbReference>
<dbReference type="PROSITE" id="PS50943">
    <property type="entry name" value="HTH_CROC1"/>
    <property type="match status" value="1"/>
</dbReference>
<dbReference type="InterPro" id="IPR010982">
    <property type="entry name" value="Lambda_DNA-bd_dom_sf"/>
</dbReference>
<reference evidence="4 6" key="2">
    <citation type="submission" date="2017-06" db="EMBL/GenBank/DDBJ databases">
        <authorList>
            <consortium name="Pathogen Informatics"/>
        </authorList>
    </citation>
    <scope>NUCLEOTIDE SEQUENCE [LARGE SCALE GENOMIC DNA]</scope>
    <source>
        <strain evidence="4 6">NCTC12947</strain>
    </source>
</reference>
<dbReference type="Gene3D" id="1.10.260.40">
    <property type="entry name" value="lambda repressor-like DNA-binding domains"/>
    <property type="match status" value="1"/>
</dbReference>
<dbReference type="CDD" id="cd00093">
    <property type="entry name" value="HTH_XRE"/>
    <property type="match status" value="1"/>
</dbReference>
<sequence>MSTKSKIKSISKELAEKHGAIGTTERAKFDEEAYAFYISQLLQDARKEAKVTQSTLAKQIGTDTSYISRIENGTISPSVSTFYRIIDALGLRVEISKVIG</sequence>
<evidence type="ECO:0000313" key="3">
    <source>
        <dbReference type="EMBL" id="AMD85133.1"/>
    </source>
</evidence>
<dbReference type="InterPro" id="IPR001387">
    <property type="entry name" value="Cro/C1-type_HTH"/>
</dbReference>
<reference evidence="3 5" key="1">
    <citation type="submission" date="2016-02" db="EMBL/GenBank/DDBJ databases">
        <authorList>
            <person name="Holder M.E."/>
            <person name="Ajami N.J."/>
            <person name="Petrosino J.F."/>
        </authorList>
    </citation>
    <scope>NUCLEOTIDE SEQUENCE [LARGE SCALE GENOMIC DNA]</scope>
    <source>
        <strain evidence="3 5">CCUG 32990</strain>
    </source>
</reference>
<dbReference type="AlphaFoldDB" id="A0AAX2GY85"/>
<dbReference type="SUPFAM" id="SSF47413">
    <property type="entry name" value="lambda repressor-like DNA-binding domains"/>
    <property type="match status" value="1"/>
</dbReference>
<keyword evidence="5" id="KW-1185">Reference proteome</keyword>